<accession>A0ABQ9IGV1</accession>
<comment type="caution">
    <text evidence="8">The sequence shown here is derived from an EMBL/GenBank/DDBJ whole genome shotgun (WGS) entry which is preliminary data.</text>
</comment>
<organism evidence="8 9">
    <name type="scientific">Dryococelus australis</name>
    <dbReference type="NCBI Taxonomy" id="614101"/>
    <lineage>
        <taxon>Eukaryota</taxon>
        <taxon>Metazoa</taxon>
        <taxon>Ecdysozoa</taxon>
        <taxon>Arthropoda</taxon>
        <taxon>Hexapoda</taxon>
        <taxon>Insecta</taxon>
        <taxon>Pterygota</taxon>
        <taxon>Neoptera</taxon>
        <taxon>Polyneoptera</taxon>
        <taxon>Phasmatodea</taxon>
        <taxon>Verophasmatodea</taxon>
        <taxon>Anareolatae</taxon>
        <taxon>Phasmatidae</taxon>
        <taxon>Eurycanthinae</taxon>
        <taxon>Dryococelus</taxon>
    </lineage>
</organism>
<name>A0ABQ9IGV1_9NEOP</name>
<dbReference type="PANTHER" id="PTHR41694:SF3">
    <property type="entry name" value="RNA-DIRECTED DNA POLYMERASE-RELATED"/>
    <property type="match status" value="1"/>
</dbReference>
<dbReference type="Gene3D" id="3.30.420.10">
    <property type="entry name" value="Ribonuclease H-like superfamily/Ribonuclease H"/>
    <property type="match status" value="1"/>
</dbReference>
<dbReference type="InterPro" id="IPR012337">
    <property type="entry name" value="RNaseH-like_sf"/>
</dbReference>
<dbReference type="Proteomes" id="UP001159363">
    <property type="component" value="Chromosome 1"/>
</dbReference>
<sequence length="345" mass="39286">MQVGHTMREEFECKIRELLGDKADISLLTSDERHNEIVEEIKAARDKRKNGIPLSAKDNCRLKCFDVDLLDMQSEPDGDYKFILKNQDHLTKFVVLWQLKTKIADDIADVILDIFCLPGAPNILRSDNGREFCNKVIEASVAKWNGIKTVHGKPRHSQSKGSVERANQDVRDSLVAWKKDDNTSSWRTPYEGLFGVPQKNGLLDSCLSSDIAGNIDTEEQLEEYLSNLTHNFDETDTENVDEANTYEINNQQISSPMETEESVRVCIVCDQQFEEEISCFECAEYFHSTCTLAPQSEIPLCHLWAKKSAIETSRKHCKHGLQEQAERMLQTSGRSFHPSLLVIIF</sequence>
<keyword evidence="4" id="KW-0255">Endonuclease</keyword>
<dbReference type="PROSITE" id="PS50994">
    <property type="entry name" value="INTEGRASE"/>
    <property type="match status" value="1"/>
</dbReference>
<feature type="domain" description="Integrase catalytic" evidence="7">
    <location>
        <begin position="49"/>
        <end position="186"/>
    </location>
</feature>
<dbReference type="InterPro" id="IPR036397">
    <property type="entry name" value="RNaseH_sf"/>
</dbReference>
<evidence type="ECO:0000313" key="9">
    <source>
        <dbReference type="Proteomes" id="UP001159363"/>
    </source>
</evidence>
<evidence type="ECO:0000256" key="1">
    <source>
        <dbReference type="ARBA" id="ARBA00022679"/>
    </source>
</evidence>
<evidence type="ECO:0000256" key="3">
    <source>
        <dbReference type="ARBA" id="ARBA00022722"/>
    </source>
</evidence>
<keyword evidence="1" id="KW-0808">Transferase</keyword>
<evidence type="ECO:0000256" key="2">
    <source>
        <dbReference type="ARBA" id="ARBA00022695"/>
    </source>
</evidence>
<keyword evidence="2" id="KW-0548">Nucleotidyltransferase</keyword>
<keyword evidence="5" id="KW-0378">Hydrolase</keyword>
<evidence type="ECO:0000256" key="6">
    <source>
        <dbReference type="ARBA" id="ARBA00022918"/>
    </source>
</evidence>
<dbReference type="PANTHER" id="PTHR41694">
    <property type="entry name" value="ENDOGENOUS RETROVIRUS GROUP K MEMBER POL PROTEIN"/>
    <property type="match status" value="1"/>
</dbReference>
<evidence type="ECO:0000256" key="5">
    <source>
        <dbReference type="ARBA" id="ARBA00022801"/>
    </source>
</evidence>
<evidence type="ECO:0000313" key="8">
    <source>
        <dbReference type="EMBL" id="KAJ8895581.1"/>
    </source>
</evidence>
<dbReference type="InterPro" id="IPR001584">
    <property type="entry name" value="Integrase_cat-core"/>
</dbReference>
<evidence type="ECO:0000256" key="4">
    <source>
        <dbReference type="ARBA" id="ARBA00022759"/>
    </source>
</evidence>
<keyword evidence="9" id="KW-1185">Reference proteome</keyword>
<protein>
    <recommendedName>
        <fullName evidence="7">Integrase catalytic domain-containing protein</fullName>
    </recommendedName>
</protein>
<dbReference type="SUPFAM" id="SSF53098">
    <property type="entry name" value="Ribonuclease H-like"/>
    <property type="match status" value="1"/>
</dbReference>
<reference evidence="8 9" key="1">
    <citation type="submission" date="2023-02" db="EMBL/GenBank/DDBJ databases">
        <title>LHISI_Scaffold_Assembly.</title>
        <authorList>
            <person name="Stuart O.P."/>
            <person name="Cleave R."/>
            <person name="Magrath M.J.L."/>
            <person name="Mikheyev A.S."/>
        </authorList>
    </citation>
    <scope>NUCLEOTIDE SEQUENCE [LARGE SCALE GENOMIC DNA]</scope>
    <source>
        <strain evidence="8">Daus_M_001</strain>
        <tissue evidence="8">Leg muscle</tissue>
    </source>
</reference>
<keyword evidence="3" id="KW-0540">Nuclease</keyword>
<proteinExistence type="predicted"/>
<evidence type="ECO:0000259" key="7">
    <source>
        <dbReference type="PROSITE" id="PS50994"/>
    </source>
</evidence>
<gene>
    <name evidence="8" type="ORF">PR048_000917</name>
</gene>
<dbReference type="EMBL" id="JARBHB010000001">
    <property type="protein sequence ID" value="KAJ8895581.1"/>
    <property type="molecule type" value="Genomic_DNA"/>
</dbReference>
<keyword evidence="6" id="KW-0695">RNA-directed DNA polymerase</keyword>